<feature type="domain" description="GH18" evidence="4">
    <location>
        <begin position="782"/>
        <end position="1104"/>
    </location>
</feature>
<keyword evidence="2" id="KW-0732">Signal</keyword>
<feature type="compositionally biased region" description="Polar residues" evidence="1">
    <location>
        <begin position="232"/>
        <end position="241"/>
    </location>
</feature>
<dbReference type="Pfam" id="PF00704">
    <property type="entry name" value="Glyco_hydro_18"/>
    <property type="match status" value="1"/>
</dbReference>
<dbReference type="InterPro" id="IPR001223">
    <property type="entry name" value="Glyco_hydro18_cat"/>
</dbReference>
<dbReference type="PROSITE" id="PS51910">
    <property type="entry name" value="GH18_2"/>
    <property type="match status" value="1"/>
</dbReference>
<feature type="domain" description="SLH" evidence="3">
    <location>
        <begin position="78"/>
        <end position="141"/>
    </location>
</feature>
<dbReference type="Pfam" id="PF00395">
    <property type="entry name" value="SLH"/>
    <property type="match status" value="2"/>
</dbReference>
<reference evidence="5 6" key="1">
    <citation type="submission" date="2023-08" db="EMBL/GenBank/DDBJ databases">
        <authorList>
            <person name="Park J.-S."/>
        </authorList>
    </citation>
    <scope>NUCLEOTIDE SEQUENCE [LARGE SCALE GENOMIC DNA]</scope>
    <source>
        <strain evidence="5 6">2205SS18-9</strain>
    </source>
</reference>
<feature type="chain" id="PRO_5045094889" evidence="2">
    <location>
        <begin position="27"/>
        <end position="1104"/>
    </location>
</feature>
<feature type="signal peptide" evidence="2">
    <location>
        <begin position="1"/>
        <end position="26"/>
    </location>
</feature>
<feature type="compositionally biased region" description="Acidic residues" evidence="1">
    <location>
        <begin position="462"/>
        <end position="473"/>
    </location>
</feature>
<dbReference type="SMART" id="SM00636">
    <property type="entry name" value="Glyco_18"/>
    <property type="match status" value="1"/>
</dbReference>
<evidence type="ECO:0000256" key="2">
    <source>
        <dbReference type="SAM" id="SignalP"/>
    </source>
</evidence>
<evidence type="ECO:0000259" key="3">
    <source>
        <dbReference type="PROSITE" id="PS51272"/>
    </source>
</evidence>
<dbReference type="SUPFAM" id="SSF51445">
    <property type="entry name" value="(Trans)glycosidases"/>
    <property type="match status" value="1"/>
</dbReference>
<dbReference type="InterPro" id="IPR001119">
    <property type="entry name" value="SLH_dom"/>
</dbReference>
<dbReference type="RefSeq" id="WP_305991405.1">
    <property type="nucleotide sequence ID" value="NZ_JAVAMP010000002.1"/>
</dbReference>
<dbReference type="Gene3D" id="3.20.20.80">
    <property type="entry name" value="Glycosidases"/>
    <property type="match status" value="1"/>
</dbReference>
<comment type="caution">
    <text evidence="5">The sequence shown here is derived from an EMBL/GenBank/DDBJ whole genome shotgun (WGS) entry which is preliminary data.</text>
</comment>
<sequence length="1104" mass="123563">MKKYLSILLAASMVFMLLPYFNVASALTTEEKFESLKEKKVFSGYDDGLPHLEDDMTREQAAKIIVLLFNLDSSKNSIEPIFTDVAKDRWSYAHIETAVQHGIVDGIGDRKFAPADQVTYEQFIKMIMIGYSLATNKEIPEDSLINDDDNISDWAKKYVSAALKLGLVKETENYKTAADRYFLVDSAYETERKISEVINTDTSLENEAEVVEEEVITPFGNQKPPHDGETNRPPSSGADNSQENDEERQEPIETQLTVSAEKSIYGHGETAVILGNVFTREEESKPVSEAVVFITIETSDEQVFTDEVITDEAGLYRSDFEISDDASFGEYVVVARYENSIDHSQFEVGAQEIPEIPEPIGTQLSVSTDKQNYIQNERVDISGSVLTKEEGPVPLREAVVLITIKINDLQIFAEEVITDESGIFTSTYDLLEEATEGEYIVEVSYESESELSTFEVDRSGEDNEIPELPEPEMPEPVGVDLTVSTEKQVYEQGDLVSIIGDLFTDEEEPSPINEVAVLITIETNDNQVFSSEALTDSEGRYDSAFDLSDATEGEYIVEASYESKVVSITFEVIEPEVEKDLTVTTNQQEYEQGGTVVITGNVFAMDEQQTPINDALVSIIIETNNEQVFSGEAVTDSEGLYAATFELLENEPIGEYAVEVSYELKIYSSTFEVVEPKMPEPIAIDLSVSTNQPKYQQEEPVIISGKVLTDNEGRAPISEAVVSISLQQNNVEINRVEVVTNEAGYYTSRFVLSEDDSEGEYAVIVRYENEVAMSLFEVKTAPIVLAYYTYYFDGDKTSLEALKDYHSYMNAISTAMFEITYTGDIRGHYPTEALDFSSQNNINTFATVSNVHGSGFNSEIASHVLGNRDLRIKIINNLEEIVKNYNYTGVNLDFENMFAEDRANYSQFVKELSDRLQPQGFEVIVSVTAKTWDNPGAAWSGAFDYAALGESADYIQLMSYDQHGVWGQPGPIAGYDWLQNVLNYAVTQIPSEKILLGIPGYGVDWDLNGTMEDHESISRKEVTSRFEMGGIIARRDKYVDSKTPYYLYTDEAGNPHEVWYDDDRSTSEKVGLVNLYELAGVSVWEIDYGVEDFWKAIENGLETK</sequence>
<dbReference type="Gene3D" id="2.60.40.1930">
    <property type="match status" value="5"/>
</dbReference>
<keyword evidence="5" id="KW-0378">Hydrolase</keyword>
<name>A0ABT9IXR2_9BACL</name>
<dbReference type="InterPro" id="IPR029070">
    <property type="entry name" value="Chitinase_insertion_sf"/>
</dbReference>
<feature type="region of interest" description="Disordered" evidence="1">
    <location>
        <begin position="216"/>
        <end position="253"/>
    </location>
</feature>
<protein>
    <submittedName>
        <fullName evidence="5">Glycosyl hydrolase family 18 protein</fullName>
    </submittedName>
</protein>
<dbReference type="InterPro" id="IPR011583">
    <property type="entry name" value="Chitinase_II/V-like_cat"/>
</dbReference>
<feature type="region of interest" description="Disordered" evidence="1">
    <location>
        <begin position="451"/>
        <end position="476"/>
    </location>
</feature>
<dbReference type="Gene3D" id="3.10.50.10">
    <property type="match status" value="1"/>
</dbReference>
<gene>
    <name evidence="5" type="ORF">Q5Y73_08355</name>
</gene>
<dbReference type="EMBL" id="JAVAMP010000002">
    <property type="protein sequence ID" value="MDP5274115.1"/>
    <property type="molecule type" value="Genomic_DNA"/>
</dbReference>
<dbReference type="Proteomes" id="UP001231941">
    <property type="component" value="Unassembled WGS sequence"/>
</dbReference>
<proteinExistence type="predicted"/>
<evidence type="ECO:0000313" key="5">
    <source>
        <dbReference type="EMBL" id="MDP5274115.1"/>
    </source>
</evidence>
<dbReference type="InterPro" id="IPR017853">
    <property type="entry name" value="GH"/>
</dbReference>
<evidence type="ECO:0000259" key="4">
    <source>
        <dbReference type="PROSITE" id="PS51910"/>
    </source>
</evidence>
<dbReference type="PANTHER" id="PTHR46066:SF2">
    <property type="entry name" value="CHITINASE DOMAIN-CONTAINING PROTEIN 1"/>
    <property type="match status" value="1"/>
</dbReference>
<evidence type="ECO:0000256" key="1">
    <source>
        <dbReference type="SAM" id="MobiDB-lite"/>
    </source>
</evidence>
<dbReference type="PROSITE" id="PS51272">
    <property type="entry name" value="SLH"/>
    <property type="match status" value="1"/>
</dbReference>
<evidence type="ECO:0000313" key="6">
    <source>
        <dbReference type="Proteomes" id="UP001231941"/>
    </source>
</evidence>
<organism evidence="5 6">
    <name type="scientific">Chengkuizengella axinellae</name>
    <dbReference type="NCBI Taxonomy" id="3064388"/>
    <lineage>
        <taxon>Bacteria</taxon>
        <taxon>Bacillati</taxon>
        <taxon>Bacillota</taxon>
        <taxon>Bacilli</taxon>
        <taxon>Bacillales</taxon>
        <taxon>Paenibacillaceae</taxon>
        <taxon>Chengkuizengella</taxon>
    </lineage>
</organism>
<dbReference type="GO" id="GO:0016787">
    <property type="term" value="F:hydrolase activity"/>
    <property type="evidence" value="ECO:0007669"/>
    <property type="project" value="UniProtKB-KW"/>
</dbReference>
<keyword evidence="6" id="KW-1185">Reference proteome</keyword>
<accession>A0ABT9IXR2</accession>
<dbReference type="PANTHER" id="PTHR46066">
    <property type="entry name" value="CHITINASE DOMAIN-CONTAINING PROTEIN 1 FAMILY MEMBER"/>
    <property type="match status" value="1"/>
</dbReference>